<dbReference type="Pfam" id="PF00085">
    <property type="entry name" value="Thioredoxin"/>
    <property type="match status" value="1"/>
</dbReference>
<dbReference type="GO" id="GO:0070646">
    <property type="term" value="P:protein modification by small protein removal"/>
    <property type="evidence" value="ECO:0007669"/>
    <property type="project" value="TreeGrafter"/>
</dbReference>
<dbReference type="InterPro" id="IPR013535">
    <property type="entry name" value="PUL_dom"/>
</dbReference>
<dbReference type="InterPro" id="IPR011989">
    <property type="entry name" value="ARM-like"/>
</dbReference>
<sequence>MDVELYVYDLSKGLARMYSLALTGTYIDAIYHTSIVLNGVEYYFGQGIQTSLPGSTHHGQPMEKLLLGKTELPMDVIEEYIQSLASIYTPESYDLFLHNCNNFTQDLAMFLVGKGIPEHIQNLPQTFLSTPFGQMMKPQIEQALRGVTQAAAPAPQPLPRAPVTAAAPAPAHPGTVRLVSNLSQLEEHLESAVKSCAVIFFTSATCPPCKVVYPTYDELAEEAGDKAVLIKVDISAAYDVSMKYGVRATPTFMTFLKGDKLDEWSGADPAKLRGNVRLLIEMAHPTHRHRQLHLPSFQRHLSNFVMYKKVPPLDKLVQKLQPHHEDPRLKSMIAFITARFSSSSSSSSPSSTTTTPAADVALPDDLPTFASYLQSAFHALPPEKHFALVDLARLLFLDPRVSGFFAEEPNHTTLLTLLSPSTNLSSCPYNLRIVMLQLICNLFSSPLYLDHLTTNSASSSSSTPNLHTTALTLTTSSLLDPHPNLRTVAASLAYNLSAANHNARFAGLPDKLTEEEQVELTASLVEAIAQEEESAEALHGLLFALGLLAYEAPGDGAVVDLCRAMGIAET</sequence>
<evidence type="ECO:0000259" key="5">
    <source>
        <dbReference type="PROSITE" id="PS51396"/>
    </source>
</evidence>
<dbReference type="Pfam" id="PF05903">
    <property type="entry name" value="Peptidase_C97"/>
    <property type="match status" value="1"/>
</dbReference>
<dbReference type="GO" id="GO:0008233">
    <property type="term" value="F:peptidase activity"/>
    <property type="evidence" value="ECO:0007669"/>
    <property type="project" value="UniProtKB-KW"/>
</dbReference>
<feature type="non-terminal residue" evidence="7">
    <location>
        <position position="570"/>
    </location>
</feature>
<comment type="caution">
    <text evidence="7">The sequence shown here is derived from an EMBL/GenBank/DDBJ whole genome shotgun (WGS) entry which is preliminary data.</text>
</comment>
<keyword evidence="3" id="KW-0378">Hydrolase</keyword>
<evidence type="ECO:0000313" key="7">
    <source>
        <dbReference type="EMBL" id="RHZ66463.1"/>
    </source>
</evidence>
<dbReference type="PROSITE" id="PS51858">
    <property type="entry name" value="PPPDE"/>
    <property type="match status" value="1"/>
</dbReference>
<feature type="domain" description="PPPDE" evidence="6">
    <location>
        <begin position="1"/>
        <end position="141"/>
    </location>
</feature>
<dbReference type="PANTHER" id="PTHR12378:SF7">
    <property type="entry name" value="DESUMOYLATING ISOPEPTIDASE 1"/>
    <property type="match status" value="1"/>
</dbReference>
<name>A0A397HZI7_ASPTH</name>
<comment type="similarity">
    <text evidence="1">Belongs to the DeSI family.</text>
</comment>
<evidence type="ECO:0000313" key="8">
    <source>
        <dbReference type="Proteomes" id="UP000215305"/>
    </source>
</evidence>
<evidence type="ECO:0000256" key="3">
    <source>
        <dbReference type="ARBA" id="ARBA00022801"/>
    </source>
</evidence>
<dbReference type="Proteomes" id="UP000215305">
    <property type="component" value="Unassembled WGS sequence"/>
</dbReference>
<dbReference type="STRING" id="41047.A0A397HZI7"/>
<evidence type="ECO:0000259" key="6">
    <source>
        <dbReference type="PROSITE" id="PS51858"/>
    </source>
</evidence>
<dbReference type="PANTHER" id="PTHR12378">
    <property type="entry name" value="DESUMOYLATING ISOPEPTIDASE"/>
    <property type="match status" value="1"/>
</dbReference>
<dbReference type="Gene3D" id="3.40.30.10">
    <property type="entry name" value="Glutaredoxin"/>
    <property type="match status" value="1"/>
</dbReference>
<dbReference type="RefSeq" id="XP_026618241.1">
    <property type="nucleotide sequence ID" value="XM_026753651.1"/>
</dbReference>
<dbReference type="PROSITE" id="PS51396">
    <property type="entry name" value="PUL"/>
    <property type="match status" value="1"/>
</dbReference>
<keyword evidence="8" id="KW-1185">Reference proteome</keyword>
<dbReference type="InterPro" id="IPR013766">
    <property type="entry name" value="Thioredoxin_domain"/>
</dbReference>
<dbReference type="VEuPathDB" id="FungiDB:CDV56_100032"/>
<evidence type="ECO:0000259" key="4">
    <source>
        <dbReference type="PROSITE" id="PS51352"/>
    </source>
</evidence>
<feature type="domain" description="PUL" evidence="5">
    <location>
        <begin position="297"/>
        <end position="570"/>
    </location>
</feature>
<evidence type="ECO:0008006" key="9">
    <source>
        <dbReference type="Google" id="ProtNLM"/>
    </source>
</evidence>
<reference evidence="7" key="1">
    <citation type="submission" date="2018-08" db="EMBL/GenBank/DDBJ databases">
        <title>Draft genome sequence of azole-resistant Aspergillus thermomutatus (Neosartorya pseudofischeri) strain HMR AF 39, isolated from a human nasal aspirate.</title>
        <authorList>
            <person name="Parent-Michaud M."/>
            <person name="Dufresne P.J."/>
            <person name="Fournier E."/>
            <person name="Martineau C."/>
            <person name="Moreira S."/>
            <person name="Perkins V."/>
            <person name="De Repentigny L."/>
            <person name="Dufresne S.F."/>
        </authorList>
    </citation>
    <scope>NUCLEOTIDE SEQUENCE [LARGE SCALE GENOMIC DNA]</scope>
    <source>
        <strain evidence="7">HMR AF 39</strain>
    </source>
</reference>
<dbReference type="Pfam" id="PF08324">
    <property type="entry name" value="PUL"/>
    <property type="match status" value="1"/>
</dbReference>
<dbReference type="PROSITE" id="PS51352">
    <property type="entry name" value="THIOREDOXIN_2"/>
    <property type="match status" value="1"/>
</dbReference>
<organism evidence="7 8">
    <name type="scientific">Aspergillus thermomutatus</name>
    <name type="common">Neosartorya pseudofischeri</name>
    <dbReference type="NCBI Taxonomy" id="41047"/>
    <lineage>
        <taxon>Eukaryota</taxon>
        <taxon>Fungi</taxon>
        <taxon>Dikarya</taxon>
        <taxon>Ascomycota</taxon>
        <taxon>Pezizomycotina</taxon>
        <taxon>Eurotiomycetes</taxon>
        <taxon>Eurotiomycetidae</taxon>
        <taxon>Eurotiales</taxon>
        <taxon>Aspergillaceae</taxon>
        <taxon>Aspergillus</taxon>
        <taxon>Aspergillus subgen. Fumigati</taxon>
    </lineage>
</organism>
<dbReference type="InterPro" id="IPR036249">
    <property type="entry name" value="Thioredoxin-like_sf"/>
</dbReference>
<dbReference type="Gene3D" id="1.25.10.10">
    <property type="entry name" value="Leucine-rich Repeat Variant"/>
    <property type="match status" value="1"/>
</dbReference>
<evidence type="ECO:0000256" key="2">
    <source>
        <dbReference type="ARBA" id="ARBA00022670"/>
    </source>
</evidence>
<dbReference type="PROSITE" id="PS00194">
    <property type="entry name" value="THIOREDOXIN_1"/>
    <property type="match status" value="1"/>
</dbReference>
<protein>
    <recommendedName>
        <fullName evidence="9">Thioredoxin domain-containing protein</fullName>
    </recommendedName>
</protein>
<dbReference type="CDD" id="cd02947">
    <property type="entry name" value="TRX_family"/>
    <property type="match status" value="1"/>
</dbReference>
<dbReference type="InterPro" id="IPR042266">
    <property type="entry name" value="PPPDE_sf"/>
</dbReference>
<dbReference type="InterPro" id="IPR008580">
    <property type="entry name" value="PPPDE_dom"/>
</dbReference>
<dbReference type="GeneID" id="38122006"/>
<dbReference type="InterPro" id="IPR017937">
    <property type="entry name" value="Thioredoxin_CS"/>
</dbReference>
<dbReference type="AlphaFoldDB" id="A0A397HZI7"/>
<dbReference type="OrthoDB" id="21221at2759"/>
<evidence type="ECO:0000256" key="1">
    <source>
        <dbReference type="ARBA" id="ARBA00008140"/>
    </source>
</evidence>
<proteinExistence type="inferred from homology"/>
<dbReference type="EMBL" id="NKHU02000011">
    <property type="protein sequence ID" value="RHZ66463.1"/>
    <property type="molecule type" value="Genomic_DNA"/>
</dbReference>
<dbReference type="SMART" id="SM01179">
    <property type="entry name" value="DUF862"/>
    <property type="match status" value="1"/>
</dbReference>
<keyword evidence="2" id="KW-0645">Protease</keyword>
<dbReference type="SUPFAM" id="SSF52833">
    <property type="entry name" value="Thioredoxin-like"/>
    <property type="match status" value="1"/>
</dbReference>
<gene>
    <name evidence="7" type="ORF">CDV56_100032</name>
</gene>
<accession>A0A397HZI7</accession>
<feature type="domain" description="Thioredoxin" evidence="4">
    <location>
        <begin position="155"/>
        <end position="306"/>
    </location>
</feature>
<dbReference type="Gene3D" id="3.90.1720.30">
    <property type="entry name" value="PPPDE domains"/>
    <property type="match status" value="1"/>
</dbReference>
<dbReference type="GO" id="GO:0006508">
    <property type="term" value="P:proteolysis"/>
    <property type="evidence" value="ECO:0007669"/>
    <property type="project" value="UniProtKB-KW"/>
</dbReference>